<dbReference type="AlphaFoldDB" id="A0A1G2T0D5"/>
<gene>
    <name evidence="1" type="ORF">A2832_00195</name>
</gene>
<evidence type="ECO:0000313" key="1">
    <source>
        <dbReference type="EMBL" id="OHA90735.1"/>
    </source>
</evidence>
<accession>A0A1G2T0D5</accession>
<name>A0A1G2T0D5_9BACT</name>
<comment type="caution">
    <text evidence="1">The sequence shown here is derived from an EMBL/GenBank/DDBJ whole genome shotgun (WGS) entry which is preliminary data.</text>
</comment>
<dbReference type="EMBL" id="MHVG01000017">
    <property type="protein sequence ID" value="OHA90735.1"/>
    <property type="molecule type" value="Genomic_DNA"/>
</dbReference>
<dbReference type="Proteomes" id="UP000178538">
    <property type="component" value="Unassembled WGS sequence"/>
</dbReference>
<proteinExistence type="predicted"/>
<reference evidence="1 2" key="1">
    <citation type="journal article" date="2016" name="Nat. Commun.">
        <title>Thousands of microbial genomes shed light on interconnected biogeochemical processes in an aquifer system.</title>
        <authorList>
            <person name="Anantharaman K."/>
            <person name="Brown C.T."/>
            <person name="Hug L.A."/>
            <person name="Sharon I."/>
            <person name="Castelle C.J."/>
            <person name="Probst A.J."/>
            <person name="Thomas B.C."/>
            <person name="Singh A."/>
            <person name="Wilkins M.J."/>
            <person name="Karaoz U."/>
            <person name="Brodie E.L."/>
            <person name="Williams K.H."/>
            <person name="Hubbard S.S."/>
            <person name="Banfield J.F."/>
        </authorList>
    </citation>
    <scope>NUCLEOTIDE SEQUENCE [LARGE SCALE GENOMIC DNA]</scope>
</reference>
<organism evidence="1 2">
    <name type="scientific">Candidatus Zambryskibacteria bacterium RIFCSPHIGHO2_01_FULL_44_22b</name>
    <dbReference type="NCBI Taxonomy" id="1802737"/>
    <lineage>
        <taxon>Bacteria</taxon>
        <taxon>Candidatus Zambryskiibacteriota</taxon>
    </lineage>
</organism>
<evidence type="ECO:0000313" key="2">
    <source>
        <dbReference type="Proteomes" id="UP000178538"/>
    </source>
</evidence>
<sequence>MDNYAHSLKMRSKVNVGEGDDMNCSKCLDEFVLVRVIGGRLVPGDIRILFRGMELHEWCFQSMNVRWSDDGMEKLDEMLVHQDT</sequence>
<protein>
    <submittedName>
        <fullName evidence="1">Uncharacterized protein</fullName>
    </submittedName>
</protein>